<dbReference type="RefSeq" id="WP_057707520.1">
    <property type="nucleotide sequence ID" value="NZ_JQCL01000098.1"/>
</dbReference>
<dbReference type="EMBL" id="JQCL01000098">
    <property type="protein sequence ID" value="KRO07774.1"/>
    <property type="molecule type" value="Genomic_DNA"/>
</dbReference>
<keyword evidence="1 4" id="KW-0808">Transferase</keyword>
<dbReference type="Pfam" id="PF00583">
    <property type="entry name" value="Acetyltransf_1"/>
    <property type="match status" value="1"/>
</dbReference>
<dbReference type="PROSITE" id="PS51186">
    <property type="entry name" value="GNAT"/>
    <property type="match status" value="1"/>
</dbReference>
<dbReference type="OrthoDB" id="9797178at2"/>
<proteinExistence type="predicted"/>
<dbReference type="PATRIC" id="fig|942150.3.peg.1265"/>
<gene>
    <name evidence="4" type="ORF">IV64_GL001228</name>
</gene>
<reference evidence="4 5" key="1">
    <citation type="journal article" date="2015" name="Genome Announc.">
        <title>Expanding the biotechnology potential of lactobacilli through comparative genomics of 213 strains and associated genera.</title>
        <authorList>
            <person name="Sun Z."/>
            <person name="Harris H.M."/>
            <person name="McCann A."/>
            <person name="Guo C."/>
            <person name="Argimon S."/>
            <person name="Zhang W."/>
            <person name="Yang X."/>
            <person name="Jeffery I.B."/>
            <person name="Cooney J.C."/>
            <person name="Kagawa T.F."/>
            <person name="Liu W."/>
            <person name="Song Y."/>
            <person name="Salvetti E."/>
            <person name="Wrobel A."/>
            <person name="Rasinkangas P."/>
            <person name="Parkhill J."/>
            <person name="Rea M.C."/>
            <person name="O'Sullivan O."/>
            <person name="Ritari J."/>
            <person name="Douillard F.P."/>
            <person name="Paul Ross R."/>
            <person name="Yang R."/>
            <person name="Briner A.E."/>
            <person name="Felis G.E."/>
            <person name="de Vos W.M."/>
            <person name="Barrangou R."/>
            <person name="Klaenhammer T.R."/>
            <person name="Caufield P.W."/>
            <person name="Cui Y."/>
            <person name="Zhang H."/>
            <person name="O'Toole P.W."/>
        </authorList>
    </citation>
    <scope>NUCLEOTIDE SEQUENCE [LARGE SCALE GENOMIC DNA]</scope>
    <source>
        <strain evidence="4 5">LMG 26013</strain>
    </source>
</reference>
<feature type="domain" description="N-acetyltransferase" evidence="3">
    <location>
        <begin position="1"/>
        <end position="156"/>
    </location>
</feature>
<dbReference type="PANTHER" id="PTHR43877">
    <property type="entry name" value="AMINOALKYLPHOSPHONATE N-ACETYLTRANSFERASE-RELATED-RELATED"/>
    <property type="match status" value="1"/>
</dbReference>
<dbReference type="SUPFAM" id="SSF55729">
    <property type="entry name" value="Acyl-CoA N-acyltransferases (Nat)"/>
    <property type="match status" value="1"/>
</dbReference>
<dbReference type="InterPro" id="IPR050832">
    <property type="entry name" value="Bact_Acetyltransf"/>
</dbReference>
<dbReference type="AlphaFoldDB" id="A0A0R2M0T0"/>
<evidence type="ECO:0000313" key="5">
    <source>
        <dbReference type="Proteomes" id="UP000051783"/>
    </source>
</evidence>
<evidence type="ECO:0000259" key="3">
    <source>
        <dbReference type="PROSITE" id="PS51186"/>
    </source>
</evidence>
<dbReference type="InterPro" id="IPR016181">
    <property type="entry name" value="Acyl_CoA_acyltransferase"/>
</dbReference>
<protein>
    <submittedName>
        <fullName evidence="4">GNAT family acetyltransferase</fullName>
    </submittedName>
</protein>
<organism evidence="4 5">
    <name type="scientific">Lactiplantibacillus xiangfangensis</name>
    <dbReference type="NCBI Taxonomy" id="942150"/>
    <lineage>
        <taxon>Bacteria</taxon>
        <taxon>Bacillati</taxon>
        <taxon>Bacillota</taxon>
        <taxon>Bacilli</taxon>
        <taxon>Lactobacillales</taxon>
        <taxon>Lactobacillaceae</taxon>
        <taxon>Lactiplantibacillus</taxon>
    </lineage>
</organism>
<evidence type="ECO:0000256" key="2">
    <source>
        <dbReference type="ARBA" id="ARBA00023315"/>
    </source>
</evidence>
<accession>A0A0R2M0T0</accession>
<keyword evidence="2" id="KW-0012">Acyltransferase</keyword>
<dbReference type="STRING" id="942150.IV64_GL001228"/>
<dbReference type="Proteomes" id="UP000051783">
    <property type="component" value="Unassembled WGS sequence"/>
</dbReference>
<comment type="caution">
    <text evidence="4">The sequence shown here is derived from an EMBL/GenBank/DDBJ whole genome shotgun (WGS) entry which is preliminary data.</text>
</comment>
<evidence type="ECO:0000313" key="4">
    <source>
        <dbReference type="EMBL" id="KRO07774.1"/>
    </source>
</evidence>
<name>A0A0R2M0T0_9LACO</name>
<dbReference type="GO" id="GO:0016747">
    <property type="term" value="F:acyltransferase activity, transferring groups other than amino-acyl groups"/>
    <property type="evidence" value="ECO:0007669"/>
    <property type="project" value="InterPro"/>
</dbReference>
<sequence length="175" mass="19159">MQIKTIQPADYDAVDQLVKDAFTQTDHGYDGEVELIHALREDPAYQAYLEVVAFDRQQQPVGLGVLSPITISDGTKTTTGLALAPLAVAPAHQKEGIGRRLMQKLEQRARISGATYVSILGWPDYYSKFGYRPASQFDIQAGFDVPDDAYMIKSLAPNGLDGVHGTVHYSKAFGL</sequence>
<dbReference type="CDD" id="cd04301">
    <property type="entry name" value="NAT_SF"/>
    <property type="match status" value="1"/>
</dbReference>
<dbReference type="Gene3D" id="3.40.630.30">
    <property type="match status" value="1"/>
</dbReference>
<evidence type="ECO:0000256" key="1">
    <source>
        <dbReference type="ARBA" id="ARBA00022679"/>
    </source>
</evidence>
<keyword evidence="5" id="KW-1185">Reference proteome</keyword>
<dbReference type="InterPro" id="IPR000182">
    <property type="entry name" value="GNAT_dom"/>
</dbReference>